<reference evidence="1 2" key="1">
    <citation type="submission" date="2015-08" db="EMBL/GenBank/DDBJ databases">
        <title>Genome sequence of the pristinamycin over-producing bacterium Streptomyces pristinaespiralis HCCB10218.</title>
        <authorList>
            <person name="Tian J."/>
            <person name="Yang J."/>
            <person name="Li L."/>
            <person name="Ruan L."/>
            <person name="Wei W."/>
            <person name="Zheng G."/>
            <person name="Wei Z."/>
            <person name="Yang S."/>
            <person name="Ge M."/>
            <person name="Jiang W."/>
            <person name="Lu Y."/>
        </authorList>
    </citation>
    <scope>NUCLEOTIDE SEQUENCE [LARGE SCALE GENOMIC DNA]</scope>
    <source>
        <strain evidence="1 2">HCCB 10218</strain>
    </source>
</reference>
<name>A0A0M4D8G7_STRPR</name>
<dbReference type="OrthoDB" id="4162959at2"/>
<protein>
    <submittedName>
        <fullName evidence="1">Uncharacterized protein</fullName>
    </submittedName>
</protein>
<evidence type="ECO:0000313" key="1">
    <source>
        <dbReference type="EMBL" id="ALC19764.1"/>
    </source>
</evidence>
<dbReference type="AlphaFoldDB" id="A0A0M4D8G7"/>
<organism evidence="1">
    <name type="scientific">Streptomyces pristinaespiralis</name>
    <dbReference type="NCBI Taxonomy" id="38300"/>
    <lineage>
        <taxon>Bacteria</taxon>
        <taxon>Bacillati</taxon>
        <taxon>Actinomycetota</taxon>
        <taxon>Actinomycetes</taxon>
        <taxon>Kitasatosporales</taxon>
        <taxon>Streptomycetaceae</taxon>
        <taxon>Streptomyces</taxon>
    </lineage>
</organism>
<proteinExistence type="predicted"/>
<dbReference type="Proteomes" id="UP000060513">
    <property type="component" value="Chromosome"/>
</dbReference>
<gene>
    <name evidence="1" type="ORF">SPRI_1458</name>
</gene>
<sequence length="91" mass="9666">MYFGFTLGEETLEGTAKLAPEGISLEDCTAQSAAEFVQWLRNAVVADGVSIWFNTEWGLEAGLPDAAVADAPRPRVVAGFLAHLEATGLLN</sequence>
<dbReference type="EMBL" id="CP011340">
    <property type="protein sequence ID" value="ALC19764.1"/>
    <property type="molecule type" value="Genomic_DNA"/>
</dbReference>
<accession>A0A0M4D8G7</accession>
<dbReference type="KEGG" id="spri:SPRI_1458"/>
<dbReference type="GeneID" id="97237475"/>
<evidence type="ECO:0000313" key="2">
    <source>
        <dbReference type="Proteomes" id="UP000060513"/>
    </source>
</evidence>
<dbReference type="RefSeq" id="WP_158685141.1">
    <property type="nucleotide sequence ID" value="NZ_CP011340.1"/>
</dbReference>